<protein>
    <recommendedName>
        <fullName evidence="1">DUF6351 domain-containing protein</fullName>
    </recommendedName>
</protein>
<comment type="caution">
    <text evidence="2">The sequence shown here is derived from an EMBL/GenBank/DDBJ whole genome shotgun (WGS) entry which is preliminary data.</text>
</comment>
<proteinExistence type="predicted"/>
<dbReference type="RefSeq" id="WP_203220022.1">
    <property type="nucleotide sequence ID" value="NZ_JAETXL010000001.1"/>
</dbReference>
<dbReference type="InterPro" id="IPR045556">
    <property type="entry name" value="DUF6351"/>
</dbReference>
<evidence type="ECO:0000313" key="3">
    <source>
        <dbReference type="Proteomes" id="UP000661193"/>
    </source>
</evidence>
<evidence type="ECO:0000313" key="2">
    <source>
        <dbReference type="EMBL" id="MBL6275033.1"/>
    </source>
</evidence>
<dbReference type="Proteomes" id="UP000661193">
    <property type="component" value="Unassembled WGS sequence"/>
</dbReference>
<accession>A0ABS1UHA9</accession>
<name>A0ABS1UHA9_9ACTN</name>
<evidence type="ECO:0000259" key="1">
    <source>
        <dbReference type="Pfam" id="PF19878"/>
    </source>
</evidence>
<organism evidence="2 3">
    <name type="scientific">Micromonospora fiedleri</name>
    <dbReference type="NCBI Taxonomy" id="1157498"/>
    <lineage>
        <taxon>Bacteria</taxon>
        <taxon>Bacillati</taxon>
        <taxon>Actinomycetota</taxon>
        <taxon>Actinomycetes</taxon>
        <taxon>Micromonosporales</taxon>
        <taxon>Micromonosporaceae</taxon>
        <taxon>Micromonospora</taxon>
    </lineage>
</organism>
<reference evidence="2 3" key="1">
    <citation type="submission" date="2021-01" db="EMBL/GenBank/DDBJ databases">
        <title>Genome sequencing of Micromonospora fiedleri MG-37.</title>
        <authorList>
            <person name="Moreland P.E.J."/>
            <person name="Stach J.E.M."/>
        </authorList>
    </citation>
    <scope>NUCLEOTIDE SEQUENCE [LARGE SCALE GENOMIC DNA]</scope>
    <source>
        <strain evidence="2 3">MG-37</strain>
    </source>
</reference>
<sequence length="822" mass="87104">MHSHRSREKSPQRPWKLALTAIVASTLVGGPAVPALAAPPPQAGVDRTFDVEVVSTRADLVSGGDALVRIDVPRNIPPHQVRVHLDGRNLTSQFRPIGDGRTLLGLVDDLALGDNTLQIRSNGNGQGRPTADVTLVNHPAQGPVFSGPHIPLFCTASGSPWNLGPVDENCHVAAPRVTYQYRTTAGSFAALPDGPLPGNVATTTTIDGRTVPYVVRIERGTINRAVYEIALLHQPGTALPDPWTATDGWNERLVYTFGGACGIGYTQATSTGGVLDHGLLSRGYAVASSTFNVFANNCNDVTSAETAMMVKEHFIETYGVPAFTMGWGGSAGTMQQLLISNAYPGIIDGVIGQIGYPDERSTTVSGHECRFISQAASAAGLSTAQHTAVTGFASPNTCFGYQFFDGVDWPANCPSHVPAAQRYHPVTNPTGLRCAMADFISNVYGVDPATGFGRPIIPDTVGVQYGLQTLQAGTITPEQFVRLNEGIGGLDVQGNRTPQRTSADVDAIKVAYETGRVNQFDGGLRWTPIIETRGYTDPSGDFHDRFRSWTMRERIVAANGNADNHISITAAPGAAANTASTLALEGMETWLTARTALAAAQPELDDVTLTRLSRPEGLADGCIAANGDRITEALTLDPAAQCNQLFPLHRNPRVVAGGPTTSAVLKCQLTPLNRESYGVSFTDEQWQRLQAVFPGGVCDWSKPGVGQVPLADTWIRWSPEPQVRPVLPVTVTVQARCIAGRAYVAVQARNDHVAPVDIALETAYGERSFAGVAPGGNAFQQFATRVVALPTGTATVRVTGSLDGEAVTTAVIRGHAAVDCAV</sequence>
<gene>
    <name evidence="2" type="ORF">JMF97_02510</name>
</gene>
<dbReference type="EMBL" id="JAETXL010000001">
    <property type="protein sequence ID" value="MBL6275033.1"/>
    <property type="molecule type" value="Genomic_DNA"/>
</dbReference>
<keyword evidence="3" id="KW-1185">Reference proteome</keyword>
<dbReference type="Pfam" id="PF19878">
    <property type="entry name" value="DUF6351"/>
    <property type="match status" value="1"/>
</dbReference>
<feature type="domain" description="DUF6351" evidence="1">
    <location>
        <begin position="51"/>
        <end position="708"/>
    </location>
</feature>